<evidence type="ECO:0000256" key="1">
    <source>
        <dbReference type="SAM" id="Phobius"/>
    </source>
</evidence>
<sequence length="52" mass="5795">MNELQLNNQMDIVGGAVGTWIVCIVVGAAVYKMLYSKSGRISIPRLISIEWR</sequence>
<dbReference type="EMBL" id="JAJDKZ010000005">
    <property type="protein sequence ID" value="MCB8609462.1"/>
    <property type="molecule type" value="Genomic_DNA"/>
</dbReference>
<dbReference type="Proteomes" id="UP001198439">
    <property type="component" value="Unassembled WGS sequence"/>
</dbReference>
<feature type="transmembrane region" description="Helical" evidence="1">
    <location>
        <begin position="12"/>
        <end position="31"/>
    </location>
</feature>
<dbReference type="AlphaFoldDB" id="A0AAW4VK56"/>
<evidence type="ECO:0000313" key="2">
    <source>
        <dbReference type="EMBL" id="MCB8609462.1"/>
    </source>
</evidence>
<proteinExistence type="predicted"/>
<accession>A0AAW4VK56</accession>
<gene>
    <name evidence="2" type="ORF">LJD69_02480</name>
</gene>
<keyword evidence="1" id="KW-0472">Membrane</keyword>
<comment type="caution">
    <text evidence="2">The sequence shown here is derived from an EMBL/GenBank/DDBJ whole genome shotgun (WGS) entry which is preliminary data.</text>
</comment>
<keyword evidence="1" id="KW-0812">Transmembrane</keyword>
<reference evidence="2" key="1">
    <citation type="submission" date="2021-10" db="EMBL/GenBank/DDBJ databases">
        <title>Collection of gut derived symbiotic bacterial strains cultured from healthy donors.</title>
        <authorList>
            <person name="Lin H."/>
            <person name="Littmann E."/>
            <person name="Kohout C."/>
            <person name="Pamer E.G."/>
        </authorList>
    </citation>
    <scope>NUCLEOTIDE SEQUENCE</scope>
    <source>
        <strain evidence="2">DFI.4.48</strain>
    </source>
</reference>
<keyword evidence="1" id="KW-1133">Transmembrane helix</keyword>
<organism evidence="2 3">
    <name type="scientific">Faecalibacillus faecis</name>
    <dbReference type="NCBI Taxonomy" id="1982628"/>
    <lineage>
        <taxon>Bacteria</taxon>
        <taxon>Bacillati</taxon>
        <taxon>Bacillota</taxon>
        <taxon>Erysipelotrichia</taxon>
        <taxon>Erysipelotrichales</taxon>
        <taxon>Coprobacillaceae</taxon>
        <taxon>Faecalibacillus</taxon>
    </lineage>
</organism>
<evidence type="ECO:0000313" key="3">
    <source>
        <dbReference type="Proteomes" id="UP001198439"/>
    </source>
</evidence>
<dbReference type="GeneID" id="77472109"/>
<name>A0AAW4VK56_9FIRM</name>
<protein>
    <submittedName>
        <fullName evidence="2">Uncharacterized protein</fullName>
    </submittedName>
</protein>
<dbReference type="RefSeq" id="WP_164488708.1">
    <property type="nucleotide sequence ID" value="NZ_DAWBWI010000374.1"/>
</dbReference>